<dbReference type="AlphaFoldDB" id="A0A1I5LX17"/>
<keyword evidence="1" id="KW-1133">Transmembrane helix</keyword>
<keyword evidence="1" id="KW-0472">Membrane</keyword>
<gene>
    <name evidence="2" type="ORF">SAMN05421810_101709</name>
</gene>
<organism evidence="2 3">
    <name type="scientific">Amycolatopsis arida</name>
    <dbReference type="NCBI Taxonomy" id="587909"/>
    <lineage>
        <taxon>Bacteria</taxon>
        <taxon>Bacillati</taxon>
        <taxon>Actinomycetota</taxon>
        <taxon>Actinomycetes</taxon>
        <taxon>Pseudonocardiales</taxon>
        <taxon>Pseudonocardiaceae</taxon>
        <taxon>Amycolatopsis</taxon>
    </lineage>
</organism>
<name>A0A1I5LX17_9PSEU</name>
<feature type="transmembrane region" description="Helical" evidence="1">
    <location>
        <begin position="18"/>
        <end position="36"/>
    </location>
</feature>
<dbReference type="OrthoDB" id="3429068at2"/>
<protein>
    <submittedName>
        <fullName evidence="2">Uncharacterized protein</fullName>
    </submittedName>
</protein>
<keyword evidence="1" id="KW-0812">Transmembrane</keyword>
<evidence type="ECO:0000313" key="2">
    <source>
        <dbReference type="EMBL" id="SFP01908.1"/>
    </source>
</evidence>
<evidence type="ECO:0000313" key="3">
    <source>
        <dbReference type="Proteomes" id="UP000198727"/>
    </source>
</evidence>
<evidence type="ECO:0000256" key="1">
    <source>
        <dbReference type="SAM" id="Phobius"/>
    </source>
</evidence>
<dbReference type="EMBL" id="FOWW01000001">
    <property type="protein sequence ID" value="SFP01908.1"/>
    <property type="molecule type" value="Genomic_DNA"/>
</dbReference>
<dbReference type="Proteomes" id="UP000198727">
    <property type="component" value="Unassembled WGS sequence"/>
</dbReference>
<dbReference type="STRING" id="587909.SAMN05421810_101709"/>
<reference evidence="3" key="1">
    <citation type="submission" date="2016-10" db="EMBL/GenBank/DDBJ databases">
        <authorList>
            <person name="Varghese N."/>
            <person name="Submissions S."/>
        </authorList>
    </citation>
    <scope>NUCLEOTIDE SEQUENCE [LARGE SCALE GENOMIC DNA]</scope>
    <source>
        <strain evidence="3">CGMCC 4.5579</strain>
    </source>
</reference>
<accession>A0A1I5LX17</accession>
<keyword evidence="3" id="KW-1185">Reference proteome</keyword>
<dbReference type="RefSeq" id="WP_134046140.1">
    <property type="nucleotide sequence ID" value="NZ_FOWW01000001.1"/>
</dbReference>
<sequence length="84" mass="9012">MPLVGTALAIVRNRMGEVWITVAMTLTAVAGGALITQIHSWRRRALSDPDGGRELRTLAALTGVHDLPWTAVVVLMIVRPGSPE</sequence>
<proteinExistence type="predicted"/>